<reference evidence="1 2" key="1">
    <citation type="submission" date="2024-08" db="EMBL/GenBank/DDBJ databases">
        <title>Whole-genome sequencing of halo(alkali)philic microorganisms from hypersaline lakes.</title>
        <authorList>
            <person name="Sorokin D.Y."/>
            <person name="Merkel A.Y."/>
            <person name="Messina E."/>
            <person name="Yakimov M."/>
        </authorList>
    </citation>
    <scope>NUCLEOTIDE SEQUENCE [LARGE SCALE GENOMIC DNA]</scope>
    <source>
        <strain evidence="1 2">Cl-TMA</strain>
    </source>
</reference>
<dbReference type="Proteomes" id="UP001575181">
    <property type="component" value="Unassembled WGS sequence"/>
</dbReference>
<proteinExistence type="predicted"/>
<sequence>MDQQQRRWLHPWREVKSETYYPSPGLIRLRGRHHLRTPRRALDAREAAALLRETQEVHDRFQAELDRCVDQLLDSLFGPESPSDENGSS</sequence>
<gene>
    <name evidence="1" type="ORF">ACERLL_06525</name>
</gene>
<accession>A0ABV4TV78</accession>
<protein>
    <submittedName>
        <fullName evidence="1">Uncharacterized protein</fullName>
    </submittedName>
</protein>
<organism evidence="1 2">
    <name type="scientific">Thiohalorhabdus methylotrophus</name>
    <dbReference type="NCBI Taxonomy" id="3242694"/>
    <lineage>
        <taxon>Bacteria</taxon>
        <taxon>Pseudomonadati</taxon>
        <taxon>Pseudomonadota</taxon>
        <taxon>Gammaproteobacteria</taxon>
        <taxon>Thiohalorhabdales</taxon>
        <taxon>Thiohalorhabdaceae</taxon>
        <taxon>Thiohalorhabdus</taxon>
    </lineage>
</organism>
<comment type="caution">
    <text evidence="1">The sequence shown here is derived from an EMBL/GenBank/DDBJ whole genome shotgun (WGS) entry which is preliminary data.</text>
</comment>
<keyword evidence="2" id="KW-1185">Reference proteome</keyword>
<evidence type="ECO:0000313" key="1">
    <source>
        <dbReference type="EMBL" id="MFA9460481.1"/>
    </source>
</evidence>
<dbReference type="EMBL" id="JBGUAW010000004">
    <property type="protein sequence ID" value="MFA9460481.1"/>
    <property type="molecule type" value="Genomic_DNA"/>
</dbReference>
<name>A0ABV4TV78_9GAMM</name>
<dbReference type="RefSeq" id="WP_373655266.1">
    <property type="nucleotide sequence ID" value="NZ_JBGUAW010000004.1"/>
</dbReference>
<evidence type="ECO:0000313" key="2">
    <source>
        <dbReference type="Proteomes" id="UP001575181"/>
    </source>
</evidence>